<dbReference type="InterPro" id="IPR009057">
    <property type="entry name" value="Homeodomain-like_sf"/>
</dbReference>
<name>A0ABN2MT19_9PSEU</name>
<dbReference type="Gene3D" id="1.10.10.60">
    <property type="entry name" value="Homeodomain-like"/>
    <property type="match status" value="1"/>
</dbReference>
<reference evidence="5 6" key="1">
    <citation type="journal article" date="2019" name="Int. J. Syst. Evol. Microbiol.">
        <title>The Global Catalogue of Microorganisms (GCM) 10K type strain sequencing project: providing services to taxonomists for standard genome sequencing and annotation.</title>
        <authorList>
            <consortium name="The Broad Institute Genomics Platform"/>
            <consortium name="The Broad Institute Genome Sequencing Center for Infectious Disease"/>
            <person name="Wu L."/>
            <person name="Ma J."/>
        </authorList>
    </citation>
    <scope>NUCLEOTIDE SEQUENCE [LARGE SCALE GENOMIC DNA]</scope>
    <source>
        <strain evidence="5 6">JCM 16009</strain>
    </source>
</reference>
<dbReference type="PANTHER" id="PTHR30055">
    <property type="entry name" value="HTH-TYPE TRANSCRIPTIONAL REGULATOR RUTR"/>
    <property type="match status" value="1"/>
</dbReference>
<dbReference type="InterPro" id="IPR001647">
    <property type="entry name" value="HTH_TetR"/>
</dbReference>
<dbReference type="Gene3D" id="1.10.357.10">
    <property type="entry name" value="Tetracycline Repressor, domain 2"/>
    <property type="match status" value="1"/>
</dbReference>
<evidence type="ECO:0000256" key="1">
    <source>
        <dbReference type="ARBA" id="ARBA00023125"/>
    </source>
</evidence>
<feature type="domain" description="HTH tetR-type" evidence="4">
    <location>
        <begin position="32"/>
        <end position="92"/>
    </location>
</feature>
<comment type="caution">
    <text evidence="5">The sequence shown here is derived from an EMBL/GenBank/DDBJ whole genome shotgun (WGS) entry which is preliminary data.</text>
</comment>
<dbReference type="PROSITE" id="PS50977">
    <property type="entry name" value="HTH_TETR_2"/>
    <property type="match status" value="1"/>
</dbReference>
<evidence type="ECO:0000259" key="4">
    <source>
        <dbReference type="PROSITE" id="PS50977"/>
    </source>
</evidence>
<protein>
    <submittedName>
        <fullName evidence="5">TetR family transcriptional regulator</fullName>
    </submittedName>
</protein>
<proteinExistence type="predicted"/>
<dbReference type="SUPFAM" id="SSF48498">
    <property type="entry name" value="Tetracyclin repressor-like, C-terminal domain"/>
    <property type="match status" value="1"/>
</dbReference>
<dbReference type="EMBL" id="BAAAQK010000004">
    <property type="protein sequence ID" value="GAA1837861.1"/>
    <property type="molecule type" value="Genomic_DNA"/>
</dbReference>
<dbReference type="InterPro" id="IPR036271">
    <property type="entry name" value="Tet_transcr_reg_TetR-rel_C_sf"/>
</dbReference>
<evidence type="ECO:0000256" key="2">
    <source>
        <dbReference type="PROSITE-ProRule" id="PRU00335"/>
    </source>
</evidence>
<dbReference type="InterPro" id="IPR041678">
    <property type="entry name" value="TetR_C_16"/>
</dbReference>
<feature type="region of interest" description="Disordered" evidence="3">
    <location>
        <begin position="1"/>
        <end position="33"/>
    </location>
</feature>
<feature type="DNA-binding region" description="H-T-H motif" evidence="2">
    <location>
        <begin position="55"/>
        <end position="74"/>
    </location>
</feature>
<dbReference type="Pfam" id="PF17920">
    <property type="entry name" value="TetR_C_16"/>
    <property type="match status" value="1"/>
</dbReference>
<accession>A0ABN2MT19</accession>
<gene>
    <name evidence="5" type="ORF">GCM10009836_15790</name>
</gene>
<dbReference type="PANTHER" id="PTHR30055:SF235">
    <property type="entry name" value="TRANSCRIPTIONAL REGULATORY PROTEIN"/>
    <property type="match status" value="1"/>
</dbReference>
<evidence type="ECO:0000256" key="3">
    <source>
        <dbReference type="SAM" id="MobiDB-lite"/>
    </source>
</evidence>
<dbReference type="InterPro" id="IPR050109">
    <property type="entry name" value="HTH-type_TetR-like_transc_reg"/>
</dbReference>
<evidence type="ECO:0000313" key="6">
    <source>
        <dbReference type="Proteomes" id="UP001500449"/>
    </source>
</evidence>
<organism evidence="5 6">
    <name type="scientific">Pseudonocardia ailaonensis</name>
    <dbReference type="NCBI Taxonomy" id="367279"/>
    <lineage>
        <taxon>Bacteria</taxon>
        <taxon>Bacillati</taxon>
        <taxon>Actinomycetota</taxon>
        <taxon>Actinomycetes</taxon>
        <taxon>Pseudonocardiales</taxon>
        <taxon>Pseudonocardiaceae</taxon>
        <taxon>Pseudonocardia</taxon>
    </lineage>
</organism>
<dbReference type="SUPFAM" id="SSF46689">
    <property type="entry name" value="Homeodomain-like"/>
    <property type="match status" value="1"/>
</dbReference>
<keyword evidence="1 2" id="KW-0238">DNA-binding</keyword>
<dbReference type="Proteomes" id="UP001500449">
    <property type="component" value="Unassembled WGS sequence"/>
</dbReference>
<evidence type="ECO:0000313" key="5">
    <source>
        <dbReference type="EMBL" id="GAA1837861.1"/>
    </source>
</evidence>
<dbReference type="PRINTS" id="PR00455">
    <property type="entry name" value="HTHTETR"/>
</dbReference>
<sequence length="215" mass="22928">MRAILARRVGGGEDGPVANHEPRRRGRRASGEDTRAALLAAARGEFAERGFDGATVRRIGERAGVDPAMVNHWFGGKEQLFVASLELPIDPSALVANVLPGDPEQLGERMVGMFLGVWDVAAGGPLASMLRSVASHPGVARMMREFIARTILGPFVGEVAPDRVEERAALVASQLVGMGFIRYIVELEPMASAEPAALVAVVGPTIQRYLTEPLP</sequence>
<keyword evidence="6" id="KW-1185">Reference proteome</keyword>
<dbReference type="Pfam" id="PF00440">
    <property type="entry name" value="TetR_N"/>
    <property type="match status" value="1"/>
</dbReference>